<dbReference type="InParanoid" id="A7T404"/>
<dbReference type="Pfam" id="PF01762">
    <property type="entry name" value="Galactosyl_T"/>
    <property type="match status" value="1"/>
</dbReference>
<sequence>FLVVVVNSGANGEKYFQQRQAIRQTWARQDREVSTLEDSKWEVFFVLGKTYNEQDRKNLQEADKHNDMLIGDFKDIYLNLIIKTMMSHLWASSLDCCYILKADDDVYIRVPRVIAWLKARRSHSRFYGGDIYTNSEISRDPCSPWGISKKYYPYFEWPPFCYGLFHILSADVVPEILNHTRTRIPFHTDDAYVGVAADDLNINAVQI</sequence>
<keyword evidence="12" id="KW-1185">Reference proteome</keyword>
<evidence type="ECO:0000256" key="6">
    <source>
        <dbReference type="ARBA" id="ARBA00022968"/>
    </source>
</evidence>
<feature type="non-terminal residue" evidence="11">
    <location>
        <position position="207"/>
    </location>
</feature>
<dbReference type="eggNOG" id="KOG2287">
    <property type="taxonomic scope" value="Eukaryota"/>
</dbReference>
<evidence type="ECO:0000256" key="7">
    <source>
        <dbReference type="ARBA" id="ARBA00022989"/>
    </source>
</evidence>
<evidence type="ECO:0000256" key="2">
    <source>
        <dbReference type="ARBA" id="ARBA00008661"/>
    </source>
</evidence>
<evidence type="ECO:0000256" key="5">
    <source>
        <dbReference type="ARBA" id="ARBA00022692"/>
    </source>
</evidence>
<evidence type="ECO:0000313" key="11">
    <source>
        <dbReference type="EMBL" id="EDO29308.1"/>
    </source>
</evidence>
<keyword evidence="9" id="KW-0472">Membrane</keyword>
<comment type="subcellular location">
    <subcellularLocation>
        <location evidence="1 10">Golgi apparatus membrane</location>
        <topology evidence="1 10">Single-pass type II membrane protein</topology>
    </subcellularLocation>
</comment>
<accession>A7T404</accession>
<keyword evidence="3 10" id="KW-0328">Glycosyltransferase</keyword>
<dbReference type="HOGENOM" id="CLU_036849_6_1_1"/>
<dbReference type="PANTHER" id="PTHR11214:SF376">
    <property type="entry name" value="HEXOSYLTRANSFERASE"/>
    <property type="match status" value="1"/>
</dbReference>
<dbReference type="GO" id="GO:0000139">
    <property type="term" value="C:Golgi membrane"/>
    <property type="evidence" value="ECO:0000318"/>
    <property type="project" value="GO_Central"/>
</dbReference>
<name>A7T404_NEMVE</name>
<comment type="similarity">
    <text evidence="2 10">Belongs to the glycosyltransferase 31 family.</text>
</comment>
<dbReference type="OMA" id="ASTNCER"/>
<dbReference type="EMBL" id="DS470712">
    <property type="protein sequence ID" value="EDO29308.1"/>
    <property type="molecule type" value="Genomic_DNA"/>
</dbReference>
<keyword evidence="7" id="KW-1133">Transmembrane helix</keyword>
<keyword evidence="6" id="KW-0735">Signal-anchor</keyword>
<dbReference type="GO" id="GO:0016758">
    <property type="term" value="F:hexosyltransferase activity"/>
    <property type="evidence" value="ECO:0007669"/>
    <property type="project" value="InterPro"/>
</dbReference>
<evidence type="ECO:0000256" key="9">
    <source>
        <dbReference type="ARBA" id="ARBA00023136"/>
    </source>
</evidence>
<reference evidence="11 12" key="1">
    <citation type="journal article" date="2007" name="Science">
        <title>Sea anemone genome reveals ancestral eumetazoan gene repertoire and genomic organization.</title>
        <authorList>
            <person name="Putnam N.H."/>
            <person name="Srivastava M."/>
            <person name="Hellsten U."/>
            <person name="Dirks B."/>
            <person name="Chapman J."/>
            <person name="Salamov A."/>
            <person name="Terry A."/>
            <person name="Shapiro H."/>
            <person name="Lindquist E."/>
            <person name="Kapitonov V.V."/>
            <person name="Jurka J."/>
            <person name="Genikhovich G."/>
            <person name="Grigoriev I.V."/>
            <person name="Lucas S.M."/>
            <person name="Steele R.E."/>
            <person name="Finnerty J.R."/>
            <person name="Technau U."/>
            <person name="Martindale M.Q."/>
            <person name="Rokhsar D.S."/>
        </authorList>
    </citation>
    <scope>NUCLEOTIDE SEQUENCE [LARGE SCALE GENOMIC DNA]</scope>
    <source>
        <strain evidence="12">CH2 X CH6</strain>
    </source>
</reference>
<keyword evidence="5" id="KW-0812">Transmembrane</keyword>
<keyword evidence="4" id="KW-0808">Transferase</keyword>
<protein>
    <recommendedName>
        <fullName evidence="10">Hexosyltransferase</fullName>
        <ecNumber evidence="10">2.4.1.-</ecNumber>
    </recommendedName>
</protein>
<proteinExistence type="inferred from homology"/>
<evidence type="ECO:0000313" key="12">
    <source>
        <dbReference type="Proteomes" id="UP000001593"/>
    </source>
</evidence>
<feature type="non-terminal residue" evidence="11">
    <location>
        <position position="1"/>
    </location>
</feature>
<dbReference type="EC" id="2.4.1.-" evidence="10"/>
<evidence type="ECO:0000256" key="3">
    <source>
        <dbReference type="ARBA" id="ARBA00022676"/>
    </source>
</evidence>
<dbReference type="PANTHER" id="PTHR11214">
    <property type="entry name" value="BETA-1,3-N-ACETYLGLUCOSAMINYLTRANSFERASE"/>
    <property type="match status" value="1"/>
</dbReference>
<evidence type="ECO:0000256" key="8">
    <source>
        <dbReference type="ARBA" id="ARBA00023034"/>
    </source>
</evidence>
<organism evidence="11 12">
    <name type="scientific">Nematostella vectensis</name>
    <name type="common">Starlet sea anemone</name>
    <dbReference type="NCBI Taxonomy" id="45351"/>
    <lineage>
        <taxon>Eukaryota</taxon>
        <taxon>Metazoa</taxon>
        <taxon>Cnidaria</taxon>
        <taxon>Anthozoa</taxon>
        <taxon>Hexacorallia</taxon>
        <taxon>Actiniaria</taxon>
        <taxon>Edwardsiidae</taxon>
        <taxon>Nematostella</taxon>
    </lineage>
</organism>
<dbReference type="PhylomeDB" id="A7T404"/>
<dbReference type="InterPro" id="IPR002659">
    <property type="entry name" value="Glyco_trans_31"/>
</dbReference>
<dbReference type="GO" id="GO:0006493">
    <property type="term" value="P:protein O-linked glycosylation"/>
    <property type="evidence" value="ECO:0000318"/>
    <property type="project" value="GO_Central"/>
</dbReference>
<evidence type="ECO:0000256" key="1">
    <source>
        <dbReference type="ARBA" id="ARBA00004323"/>
    </source>
</evidence>
<gene>
    <name evidence="11" type="ORF">NEMVEDRAFT_v1g2463</name>
</gene>
<evidence type="ECO:0000256" key="10">
    <source>
        <dbReference type="RuleBase" id="RU363063"/>
    </source>
</evidence>
<dbReference type="Gene3D" id="3.90.550.50">
    <property type="match status" value="1"/>
</dbReference>
<dbReference type="Proteomes" id="UP000001593">
    <property type="component" value="Unassembled WGS sequence"/>
</dbReference>
<keyword evidence="8 10" id="KW-0333">Golgi apparatus</keyword>
<dbReference type="GO" id="GO:0016757">
    <property type="term" value="F:glycosyltransferase activity"/>
    <property type="evidence" value="ECO:0000318"/>
    <property type="project" value="GO_Central"/>
</dbReference>
<evidence type="ECO:0000256" key="4">
    <source>
        <dbReference type="ARBA" id="ARBA00022679"/>
    </source>
</evidence>
<dbReference type="FunFam" id="3.90.550.50:FF:000049">
    <property type="entry name" value="Hexosyltransferase"/>
    <property type="match status" value="1"/>
</dbReference>
<dbReference type="AlphaFoldDB" id="A7T404"/>